<proteinExistence type="predicted"/>
<name>A0A8B7PNE7_HYAAZ</name>
<evidence type="ECO:0000313" key="11">
    <source>
        <dbReference type="RefSeq" id="XP_018027729.1"/>
    </source>
</evidence>
<dbReference type="Pfam" id="PF00017">
    <property type="entry name" value="SH2"/>
    <property type="match status" value="1"/>
</dbReference>
<dbReference type="InterPro" id="IPR036036">
    <property type="entry name" value="SOCS_box-like_dom_sf"/>
</dbReference>
<evidence type="ECO:0000256" key="4">
    <source>
        <dbReference type="ARBA" id="ARBA00022786"/>
    </source>
</evidence>
<sequence length="1104" mass="122382">MERASSYDINLNESSCRKSSEMLHIDEVVKISENEDTCNTDDTSTEIIGKKLNTGNDDFTSVTFNFNMSADKIGGHSFLESKFSNKSDKLTINEGLKNSSAVPTSDNPKNHLPNPAPFSHRSESHSCIRSMASNSPSLDSHSSSTINQHSICGDSKILNGCNFLACMSEEQEIEVHITGIEDRVLPSEDQKCDQIRTLSLDDMVINNGLAVDVDSSIINCRQNTPMAVSCSDLVSTNCTDSTSKDLVADQFKPSFILSNDVEEKSPWFAQKLYGSNTMKDCVNSSGKIVSKVTPLDFHVSSNFCTCDQCSSQGLQRTNLISEASCKMRLSDISFFTEASETITKQSINSEPSVRDKKFVVKAGTSISRNGDEKNSPNKSMKSCGVECHVEIIDSPESYQSSLHFSEHNPTSKSSFLQNHYCQSVDGLGKIYGRCCKGRKSESFNSTEAKAYIPENVIDLSAFQTVDLLNANKGVSTEKDSLRLIDDCKCLEMQSRHSTPDHDAVSEDPSIKYLFKHQTSSASQKIHGATNHVCCDASSPKVRPNIDHNSNCDADERALDVASTQHCYHYHNMTRPAENILSSSLNFNTRSNLQCSDRYCQSHTGWPLSRVDGSRFNFNDDCKASASTLNNLSAYLPRTSNVGVKSSRGFGENFGGIDSDTASVCSHVCRSCGTQLMNTLSDLNSKPRNDLSIPEVPSEESNDDCSIMKGVQKETILSTLSLSTSSGNHSLKSAIQKFVCKKMKYPTKELSGISLRKSKHSASFLRMCATLANRAGITRPALPASLSSDGITTPCSTSANFDLGPLNLTPINSNFSSNGERSSCSVDQRQKSTLTHRYQKATSESSFQIFLGQNALLKDSAECIASKSTDSGAVTRESCSTRGTMPRPWTCSNVAERKAIEKSLQSESSLLSHLHDSRLRKHQEIEELEAVQTVHTQIDYIHCLVPDLLTITGCSFYWGKMDRYEAETLLENRPEGTFLLRDSAQTDYLFSVSFRRYGKSLHARIEQGSHKFSFDSHDPDVFASDTVCGLIQHYKDPSCCMFFEPMLTVPLSRTFPFPLQHLCRATICSATTYDGINKLRLPKFLRNYLREYHYKQLVRIRRFDH</sequence>
<dbReference type="Pfam" id="PF07525">
    <property type="entry name" value="SOCS_box"/>
    <property type="match status" value="1"/>
</dbReference>
<evidence type="ECO:0000256" key="3">
    <source>
        <dbReference type="ARBA" id="ARBA00022700"/>
    </source>
</evidence>
<dbReference type="SMART" id="SM00253">
    <property type="entry name" value="SOCS"/>
    <property type="match status" value="1"/>
</dbReference>
<dbReference type="AlphaFoldDB" id="A0A8B7PNE7"/>
<dbReference type="CTD" id="35085"/>
<evidence type="ECO:0000256" key="2">
    <source>
        <dbReference type="ARBA" id="ARBA00022604"/>
    </source>
</evidence>
<keyword evidence="3" id="KW-0734">Signal transduction inhibitor</keyword>
<dbReference type="GeneID" id="108682973"/>
<dbReference type="GO" id="GO:0035556">
    <property type="term" value="P:intracellular signal transduction"/>
    <property type="evidence" value="ECO:0007669"/>
    <property type="project" value="InterPro"/>
</dbReference>
<keyword evidence="5 6" id="KW-0727">SH2 domain</keyword>
<dbReference type="PANTHER" id="PTHR10155:SF0">
    <property type="entry name" value="SUPPRESSOR OF CYTOKINE SIGNALING AT 36E, ISOFORM D"/>
    <property type="match status" value="1"/>
</dbReference>
<evidence type="ECO:0000259" key="9">
    <source>
        <dbReference type="PROSITE" id="PS50225"/>
    </source>
</evidence>
<gene>
    <name evidence="11" type="primary">LOC108682973</name>
</gene>
<feature type="domain" description="SOCS box" evidence="9">
    <location>
        <begin position="1045"/>
        <end position="1094"/>
    </location>
</feature>
<feature type="compositionally biased region" description="Polar residues" evidence="7">
    <location>
        <begin position="97"/>
        <end position="107"/>
    </location>
</feature>
<evidence type="ECO:0000256" key="1">
    <source>
        <dbReference type="ARBA" id="ARBA00004906"/>
    </source>
</evidence>
<feature type="domain" description="SH2" evidence="8">
    <location>
        <begin position="955"/>
        <end position="1050"/>
    </location>
</feature>
<dbReference type="GO" id="GO:0009968">
    <property type="term" value="P:negative regulation of signal transduction"/>
    <property type="evidence" value="ECO:0007669"/>
    <property type="project" value="UniProtKB-KW"/>
</dbReference>
<dbReference type="Proteomes" id="UP000694843">
    <property type="component" value="Unplaced"/>
</dbReference>
<feature type="compositionally biased region" description="Low complexity" evidence="7">
    <location>
        <begin position="133"/>
        <end position="144"/>
    </location>
</feature>
<dbReference type="SMART" id="SM00969">
    <property type="entry name" value="SOCS_box"/>
    <property type="match status" value="1"/>
</dbReference>
<evidence type="ECO:0000259" key="8">
    <source>
        <dbReference type="PROSITE" id="PS50001"/>
    </source>
</evidence>
<dbReference type="PANTHER" id="PTHR10155">
    <property type="entry name" value="PHOSPHATIDYLINOSITOL 3-KINASE REGULATORY SUBUNIT"/>
    <property type="match status" value="1"/>
</dbReference>
<feature type="region of interest" description="Disordered" evidence="7">
    <location>
        <begin position="685"/>
        <end position="704"/>
    </location>
</feature>
<reference evidence="11" key="1">
    <citation type="submission" date="2025-08" db="UniProtKB">
        <authorList>
            <consortium name="RefSeq"/>
        </authorList>
    </citation>
    <scope>IDENTIFICATION</scope>
    <source>
        <tissue evidence="11">Whole organism</tissue>
    </source>
</reference>
<evidence type="ECO:0000256" key="5">
    <source>
        <dbReference type="ARBA" id="ARBA00022999"/>
    </source>
</evidence>
<evidence type="ECO:0000256" key="6">
    <source>
        <dbReference type="PROSITE-ProRule" id="PRU00191"/>
    </source>
</evidence>
<keyword evidence="10" id="KW-1185">Reference proteome</keyword>
<dbReference type="SMART" id="SM00252">
    <property type="entry name" value="SH2"/>
    <property type="match status" value="1"/>
</dbReference>
<dbReference type="GO" id="GO:0046935">
    <property type="term" value="F:1-phosphatidylinositol-3-kinase regulator activity"/>
    <property type="evidence" value="ECO:0007669"/>
    <property type="project" value="TreeGrafter"/>
</dbReference>
<organism evidence="10 11">
    <name type="scientific">Hyalella azteca</name>
    <name type="common">Amphipod</name>
    <dbReference type="NCBI Taxonomy" id="294128"/>
    <lineage>
        <taxon>Eukaryota</taxon>
        <taxon>Metazoa</taxon>
        <taxon>Ecdysozoa</taxon>
        <taxon>Arthropoda</taxon>
        <taxon>Crustacea</taxon>
        <taxon>Multicrustacea</taxon>
        <taxon>Malacostraca</taxon>
        <taxon>Eumalacostraca</taxon>
        <taxon>Peracarida</taxon>
        <taxon>Amphipoda</taxon>
        <taxon>Senticaudata</taxon>
        <taxon>Talitrida</taxon>
        <taxon>Talitroidea</taxon>
        <taxon>Hyalellidae</taxon>
        <taxon>Hyalella</taxon>
    </lineage>
</organism>
<comment type="pathway">
    <text evidence="1">Protein modification; protein ubiquitination.</text>
</comment>
<accession>A0A8B7PNE7</accession>
<dbReference type="GO" id="GO:0005942">
    <property type="term" value="C:phosphatidylinositol 3-kinase complex"/>
    <property type="evidence" value="ECO:0007669"/>
    <property type="project" value="TreeGrafter"/>
</dbReference>
<feature type="region of interest" description="Disordered" evidence="7">
    <location>
        <begin position="97"/>
        <end position="145"/>
    </location>
</feature>
<dbReference type="Gene3D" id="3.30.505.10">
    <property type="entry name" value="SH2 domain"/>
    <property type="match status" value="1"/>
</dbReference>
<dbReference type="InterPro" id="IPR000980">
    <property type="entry name" value="SH2"/>
</dbReference>
<dbReference type="OrthoDB" id="5979828at2759"/>
<dbReference type="FunFam" id="3.30.505.10:FF:000028">
    <property type="entry name" value="Suppressor of cytokine signaling 5"/>
    <property type="match status" value="1"/>
</dbReference>
<dbReference type="RefSeq" id="XP_018027729.1">
    <property type="nucleotide sequence ID" value="XM_018172240.2"/>
</dbReference>
<dbReference type="SUPFAM" id="SSF55550">
    <property type="entry name" value="SH2 domain"/>
    <property type="match status" value="1"/>
</dbReference>
<dbReference type="PROSITE" id="PS50001">
    <property type="entry name" value="SH2"/>
    <property type="match status" value="1"/>
</dbReference>
<evidence type="ECO:0000256" key="7">
    <source>
        <dbReference type="SAM" id="MobiDB-lite"/>
    </source>
</evidence>
<protein>
    <submittedName>
        <fullName evidence="11">Uncharacterized protein LOC108682973</fullName>
    </submittedName>
</protein>
<dbReference type="GO" id="GO:0046854">
    <property type="term" value="P:phosphatidylinositol phosphate biosynthetic process"/>
    <property type="evidence" value="ECO:0007669"/>
    <property type="project" value="TreeGrafter"/>
</dbReference>
<evidence type="ECO:0000313" key="10">
    <source>
        <dbReference type="Proteomes" id="UP000694843"/>
    </source>
</evidence>
<keyword evidence="2" id="KW-0341">Growth regulation</keyword>
<dbReference type="KEGG" id="hazt:108682973"/>
<dbReference type="PROSITE" id="PS50225">
    <property type="entry name" value="SOCS"/>
    <property type="match status" value="1"/>
</dbReference>
<keyword evidence="4" id="KW-0833">Ubl conjugation pathway</keyword>
<dbReference type="InterPro" id="IPR001496">
    <property type="entry name" value="SOCS_box"/>
</dbReference>
<dbReference type="SUPFAM" id="SSF158235">
    <property type="entry name" value="SOCS box-like"/>
    <property type="match status" value="1"/>
</dbReference>
<dbReference type="InterPro" id="IPR036860">
    <property type="entry name" value="SH2_dom_sf"/>
</dbReference>